<reference evidence="14" key="1">
    <citation type="journal article" date="2020" name="J Insects Food Feed">
        <title>The yellow mealworm (Tenebrio molitor) genome: a resource for the emerging insects as food and feed industry.</title>
        <authorList>
            <person name="Eriksson T."/>
            <person name="Andere A."/>
            <person name="Kelstrup H."/>
            <person name="Emery V."/>
            <person name="Picard C."/>
        </authorList>
    </citation>
    <scope>NUCLEOTIDE SEQUENCE</scope>
    <source>
        <strain evidence="14">Stoneville</strain>
        <tissue evidence="14">Whole head</tissue>
    </source>
</reference>
<dbReference type="CDD" id="cd05402">
    <property type="entry name" value="NT_PAP_TUTase"/>
    <property type="match status" value="1"/>
</dbReference>
<comment type="similarity">
    <text evidence="2">Belongs to the SLC29A/ENT transporter (TC 2.A.57) family.</text>
</comment>
<dbReference type="InterPro" id="IPR043519">
    <property type="entry name" value="NT_sf"/>
</dbReference>
<evidence type="ECO:0000256" key="4">
    <source>
        <dbReference type="ARBA" id="ARBA00022448"/>
    </source>
</evidence>
<feature type="transmembrane region" description="Helical" evidence="11">
    <location>
        <begin position="51"/>
        <end position="72"/>
    </location>
</feature>
<dbReference type="SUPFAM" id="SSF81631">
    <property type="entry name" value="PAP/OAS1 substrate-binding domain"/>
    <property type="match status" value="1"/>
</dbReference>
<feature type="transmembrane region" description="Helical" evidence="11">
    <location>
        <begin position="399"/>
        <end position="421"/>
    </location>
</feature>
<dbReference type="GO" id="GO:0046872">
    <property type="term" value="F:metal ion binding"/>
    <property type="evidence" value="ECO:0007669"/>
    <property type="project" value="UniProtKB-KW"/>
</dbReference>
<evidence type="ECO:0000256" key="11">
    <source>
        <dbReference type="SAM" id="Phobius"/>
    </source>
</evidence>
<evidence type="ECO:0000313" key="14">
    <source>
        <dbReference type="EMBL" id="KAH0814464.1"/>
    </source>
</evidence>
<feature type="domain" description="PAP-associated" evidence="12">
    <location>
        <begin position="1626"/>
        <end position="1702"/>
    </location>
</feature>
<evidence type="ECO:0000256" key="5">
    <source>
        <dbReference type="ARBA" id="ARBA00022692"/>
    </source>
</evidence>
<feature type="transmembrane region" description="Helical" evidence="11">
    <location>
        <begin position="433"/>
        <end position="452"/>
    </location>
</feature>
<dbReference type="InterPro" id="IPR054708">
    <property type="entry name" value="MTPAP-like_central"/>
</dbReference>
<dbReference type="Proteomes" id="UP000719412">
    <property type="component" value="Unassembled WGS sequence"/>
</dbReference>
<evidence type="ECO:0000256" key="10">
    <source>
        <dbReference type="SAM" id="MobiDB-lite"/>
    </source>
</evidence>
<reference evidence="14" key="2">
    <citation type="submission" date="2021-08" db="EMBL/GenBank/DDBJ databases">
        <authorList>
            <person name="Eriksson T."/>
        </authorList>
    </citation>
    <scope>NUCLEOTIDE SEQUENCE</scope>
    <source>
        <strain evidence="14">Stoneville</strain>
        <tissue evidence="14">Whole head</tissue>
    </source>
</reference>
<evidence type="ECO:0000256" key="6">
    <source>
        <dbReference type="ARBA" id="ARBA00022723"/>
    </source>
</evidence>
<evidence type="ECO:0000256" key="9">
    <source>
        <dbReference type="ARBA" id="ARBA00023136"/>
    </source>
</evidence>
<dbReference type="GO" id="GO:0005337">
    <property type="term" value="F:nucleoside transmembrane transporter activity"/>
    <property type="evidence" value="ECO:0007669"/>
    <property type="project" value="InterPro"/>
</dbReference>
<dbReference type="PANTHER" id="PTHR46461:SF1">
    <property type="entry name" value="KELCH DOMAIN-CONTAINING PROTEIN 3"/>
    <property type="match status" value="1"/>
</dbReference>
<keyword evidence="6" id="KW-0479">Metal-binding</keyword>
<dbReference type="Gene3D" id="3.30.460.10">
    <property type="entry name" value="Beta Polymerase, domain 2"/>
    <property type="match status" value="1"/>
</dbReference>
<dbReference type="GO" id="GO:0005737">
    <property type="term" value="C:cytoplasm"/>
    <property type="evidence" value="ECO:0007669"/>
    <property type="project" value="TreeGrafter"/>
</dbReference>
<evidence type="ECO:0000256" key="8">
    <source>
        <dbReference type="ARBA" id="ARBA00022989"/>
    </source>
</evidence>
<evidence type="ECO:0000256" key="3">
    <source>
        <dbReference type="ARBA" id="ARBA00022441"/>
    </source>
</evidence>
<keyword evidence="8 11" id="KW-1133">Transmembrane helix</keyword>
<dbReference type="GO" id="GO:1990817">
    <property type="term" value="F:poly(A) RNA polymerase activity"/>
    <property type="evidence" value="ECO:0007669"/>
    <property type="project" value="UniProtKB-ARBA"/>
</dbReference>
<feature type="compositionally biased region" description="Acidic residues" evidence="10">
    <location>
        <begin position="15"/>
        <end position="29"/>
    </location>
</feature>
<evidence type="ECO:0000313" key="15">
    <source>
        <dbReference type="Proteomes" id="UP000719412"/>
    </source>
</evidence>
<feature type="transmembrane region" description="Helical" evidence="11">
    <location>
        <begin position="104"/>
        <end position="124"/>
    </location>
</feature>
<dbReference type="InterPro" id="IPR006652">
    <property type="entry name" value="Kelch_1"/>
</dbReference>
<feature type="transmembrane region" description="Helical" evidence="11">
    <location>
        <begin position="360"/>
        <end position="379"/>
    </location>
</feature>
<name>A0A8J6LA98_TENMO</name>
<keyword evidence="5 11" id="KW-0812">Transmembrane</keyword>
<dbReference type="Gene3D" id="2.120.10.80">
    <property type="entry name" value="Kelch-type beta propeller"/>
    <property type="match status" value="2"/>
</dbReference>
<dbReference type="InterPro" id="IPR002259">
    <property type="entry name" value="Eqnu_transpt"/>
</dbReference>
<feature type="transmembrane region" description="Helical" evidence="11">
    <location>
        <begin position="291"/>
        <end position="310"/>
    </location>
</feature>
<evidence type="ECO:0000259" key="13">
    <source>
        <dbReference type="Pfam" id="PF22600"/>
    </source>
</evidence>
<comment type="subcellular location">
    <subcellularLocation>
        <location evidence="1">Membrane</location>
        <topology evidence="1">Multi-pass membrane protein</topology>
    </subcellularLocation>
</comment>
<dbReference type="Pfam" id="PF22600">
    <property type="entry name" value="MTPAP-like_central"/>
    <property type="match status" value="1"/>
</dbReference>
<dbReference type="Pfam" id="PF03828">
    <property type="entry name" value="PAP_assoc"/>
    <property type="match status" value="1"/>
</dbReference>
<feature type="transmembrane region" description="Helical" evidence="11">
    <location>
        <begin position="166"/>
        <end position="191"/>
    </location>
</feature>
<dbReference type="Gene3D" id="1.20.1250.20">
    <property type="entry name" value="MFS general substrate transporter like domains"/>
    <property type="match status" value="1"/>
</dbReference>
<evidence type="ECO:0000256" key="1">
    <source>
        <dbReference type="ARBA" id="ARBA00004141"/>
    </source>
</evidence>
<feature type="compositionally biased region" description="Polar residues" evidence="10">
    <location>
        <begin position="1"/>
        <end position="10"/>
    </location>
</feature>
<feature type="domain" description="Poly(A) RNA polymerase mitochondrial-like central palm" evidence="13">
    <location>
        <begin position="1397"/>
        <end position="1534"/>
    </location>
</feature>
<dbReference type="Pfam" id="PF01733">
    <property type="entry name" value="Nucleoside_tran"/>
    <property type="match status" value="1"/>
</dbReference>
<organism evidence="14 15">
    <name type="scientific">Tenebrio molitor</name>
    <name type="common">Yellow mealworm beetle</name>
    <dbReference type="NCBI Taxonomy" id="7067"/>
    <lineage>
        <taxon>Eukaryota</taxon>
        <taxon>Metazoa</taxon>
        <taxon>Ecdysozoa</taxon>
        <taxon>Arthropoda</taxon>
        <taxon>Hexapoda</taxon>
        <taxon>Insecta</taxon>
        <taxon>Pterygota</taxon>
        <taxon>Neoptera</taxon>
        <taxon>Endopterygota</taxon>
        <taxon>Coleoptera</taxon>
        <taxon>Polyphaga</taxon>
        <taxon>Cucujiformia</taxon>
        <taxon>Tenebrionidae</taxon>
        <taxon>Tenebrio</taxon>
    </lineage>
</organism>
<dbReference type="SUPFAM" id="SSF81301">
    <property type="entry name" value="Nucleotidyltransferase"/>
    <property type="match status" value="1"/>
</dbReference>
<dbReference type="CDD" id="cd06174">
    <property type="entry name" value="MFS"/>
    <property type="match status" value="1"/>
</dbReference>
<keyword evidence="7" id="KW-0460">Magnesium</keyword>
<dbReference type="SUPFAM" id="SSF117281">
    <property type="entry name" value="Kelch motif"/>
    <property type="match status" value="1"/>
</dbReference>
<dbReference type="SUPFAM" id="SSF103473">
    <property type="entry name" value="MFS general substrate transporter"/>
    <property type="match status" value="1"/>
</dbReference>
<dbReference type="GO" id="GO:0003682">
    <property type="term" value="F:chromatin binding"/>
    <property type="evidence" value="ECO:0007669"/>
    <property type="project" value="InterPro"/>
</dbReference>
<keyword evidence="15" id="KW-1185">Reference proteome</keyword>
<dbReference type="GO" id="GO:0016020">
    <property type="term" value="C:membrane"/>
    <property type="evidence" value="ECO:0007669"/>
    <property type="project" value="UniProtKB-SubCell"/>
</dbReference>
<feature type="transmembrane region" description="Helical" evidence="11">
    <location>
        <begin position="231"/>
        <end position="252"/>
    </location>
</feature>
<comment type="caution">
    <text evidence="14">The sequence shown here is derived from an EMBL/GenBank/DDBJ whole genome shotgun (WGS) entry which is preliminary data.</text>
</comment>
<feature type="transmembrane region" description="Helical" evidence="11">
    <location>
        <begin position="203"/>
        <end position="225"/>
    </location>
</feature>
<dbReference type="Pfam" id="PF24681">
    <property type="entry name" value="Kelch_KLHDC2_KLHL20_DRC7"/>
    <property type="match status" value="1"/>
</dbReference>
<keyword evidence="9 11" id="KW-0472">Membrane</keyword>
<evidence type="ECO:0000256" key="2">
    <source>
        <dbReference type="ARBA" id="ARBA00007965"/>
    </source>
</evidence>
<dbReference type="EMBL" id="JABDTM020024258">
    <property type="protein sequence ID" value="KAH0814464.1"/>
    <property type="molecule type" value="Genomic_DNA"/>
</dbReference>
<keyword evidence="3" id="KW-0880">Kelch repeat</keyword>
<feature type="transmembrane region" description="Helical" evidence="11">
    <location>
        <begin position="136"/>
        <end position="154"/>
    </location>
</feature>
<dbReference type="PRINTS" id="PR01130">
    <property type="entry name" value="DERENTRNSPRT"/>
</dbReference>
<dbReference type="PANTHER" id="PTHR46461">
    <property type="entry name" value="KELCH DOMAIN-CONTAINING PROTEIN 3"/>
    <property type="match status" value="1"/>
</dbReference>
<accession>A0A8J6LA98</accession>
<evidence type="ECO:0000259" key="12">
    <source>
        <dbReference type="Pfam" id="PF03828"/>
    </source>
</evidence>
<protein>
    <submittedName>
        <fullName evidence="14">Uncharacterized protein</fullName>
    </submittedName>
</protein>
<dbReference type="Gene3D" id="1.10.1410.10">
    <property type="match status" value="1"/>
</dbReference>
<feature type="region of interest" description="Disordered" evidence="10">
    <location>
        <begin position="1"/>
        <end position="29"/>
    </location>
</feature>
<dbReference type="InterPro" id="IPR015915">
    <property type="entry name" value="Kelch-typ_b-propeller"/>
</dbReference>
<sequence length="1731" mass="196862">MAHSINTTPLLQEVDSSDNENEDITETPDDSVVVRDSKSLFKSAEPRDKYYMAYIIFYLLGMVTLLPWNFFITADDYWLYKFRNVSNNVSSYAVTKRTPLQTSFTSYISVASAVPSLVFLILNTALTHRISLHKRVIGSLIVMLGLFVMTLVFVTTNTDSWQNGFFIVTITTVVLLNVCSAVLSGSIFGVVGRFCPIYITATLGGQALGGIFAALAEIASLSIGASSVHSAFVYFIIGNLTISISIACYVILTKTVFFKFHLYERTITQNEFENELLRPRIISHKIILKKIWTHGVSMFTVFAITLSVYPSVTVLVESEGKGQGHKWNDVFFVPTIAYLLFSVGDYLGRIFAGRIQKPKKGYLLLILSTARFVFIPLLMLCNAQPRSHWAVVFDRDYQYILILFMCALSNGYLANITAICAPRVVESHEKETASSMMTVFMGVGLALGSGISLYMVKLFLSLSVPLAALFHLCLMVGDKQLRVGQSLCKYDMSKVWIAHLDGGPKRVNHAAVCHGHKIYCFGGYCTGENSRIYTSMDVHVLNTTTFRWTKHPVSDLPYFENDDILPYKRYGHTAVVYCDKVYIWGGRNDRASDGVLFCFDTTWHCWTAPKTTGCLPLPRDGHTACVWRHYMIIFGGYEEETDSFAESVYALDLKKMEWALVRTEGFEPTLRDFHTAVVLNNRMYLFGGRGGTTLLGEEVYSNVLWYLDLETFKWVRPQVFGEIPIGRRSHSAFVYNNEMYIFGGFNNLQGKHLNDMYKYDPKTSTWSVVHTVGTKPCERRRQACVLVDDRLFLFGGTSPQMPFLREPHEDRLIDHSDLFVLDFKPSLRTLSILSVRKYKLDESILPSTVSEVMSSMSRGHDSQTNSKFASSVIDDLENECYMKREWSDCFKSEVKSKIEEFSNWFNSTARLYLLRCDPAESEVYVYLLLNLKKKLKFAISEINKSVSNQRQTFTCEVCGDNVDVQPWQNAWTTIQTHSHLEESYCQAFDSSCSVSSDNVVENGESTTTNESVIDDLSEDLSQLVLDEPPRPQESSLNDFKFNFVVTYDQRVEEALYPEPLIVAARKRDNLSEYTVQRCGVGRGVCLLCPCSLMSKGRVYKITPFVIKNHVSGQRHLKFASTAVNTSALRQYHDFWRSQEPSYQAHQVHFVPEVGGASLSRCLLCLEFVKYGAVVDHIKDKTHKTKVLKIFNSPEGKVNDFYLIDMQVEVYDIVVNHARKEEKKKSEANGAGQPKCEFVQFVVEADGLNLPPRYKDHLKFFTGGSESVTCNICKISFANDAVLMKSHVSNTQHRQLSGITPLKYNYFCEICNIHIKDEDAWQEHFIKGPNRHDSLSQNRKAKVCEYECKTCLTVLFGDNLSLSRHKSSRGGRPGRAKEVKLPFSVKRLFKSNAFIEDEAQKLQVEAEQVLHCQEWMNECCGDLEDTLAFYYPNCKAYPFGSRISGLGNNKSDLDVFMDTGDMYLGERNQDPVSQEQFVKKVSKAIKSNKDDFSYVVSIPSARTPIVKMHHNYTELDCDISFRHGLGVENTKFLRFCIDLQPITQPFILLLKKWSDHCKLNEHITNYGLALMAVFFLQTGGYLLSVKTIRDYNPTQSLVIDGWDTINYTVPLEAMREYVKPYTSTVKQLLRDFFCYFSKFDYANNVVCPLLGNTIPKLWFNDKPNGESLPVEMKSYVQRIQSENGEQFRGLTPFCIQDPFDLSHNLTKACHHGTISKLKAFCTLTYEFLDAIQ</sequence>
<dbReference type="SMART" id="SM00612">
    <property type="entry name" value="Kelch"/>
    <property type="match status" value="2"/>
</dbReference>
<proteinExistence type="inferred from homology"/>
<gene>
    <name evidence="14" type="ORF">GEV33_008328</name>
</gene>
<dbReference type="InterPro" id="IPR052637">
    <property type="entry name" value="KLHDC3-like"/>
</dbReference>
<dbReference type="Pfam" id="PF01344">
    <property type="entry name" value="Kelch_1"/>
    <property type="match status" value="1"/>
</dbReference>
<dbReference type="InterPro" id="IPR036259">
    <property type="entry name" value="MFS_trans_sf"/>
</dbReference>
<dbReference type="InterPro" id="IPR002058">
    <property type="entry name" value="PAP_assoc"/>
</dbReference>
<keyword evidence="4" id="KW-0813">Transport</keyword>
<evidence type="ECO:0000256" key="7">
    <source>
        <dbReference type="ARBA" id="ARBA00022842"/>
    </source>
</evidence>
<feature type="transmembrane region" description="Helical" evidence="11">
    <location>
        <begin position="330"/>
        <end position="348"/>
    </location>
</feature>